<evidence type="ECO:0000313" key="2">
    <source>
        <dbReference type="Proteomes" id="UP000582231"/>
    </source>
</evidence>
<organism evidence="1 2">
    <name type="scientific">Nocardioides kongjuensis</name>
    <dbReference type="NCBI Taxonomy" id="349522"/>
    <lineage>
        <taxon>Bacteria</taxon>
        <taxon>Bacillati</taxon>
        <taxon>Actinomycetota</taxon>
        <taxon>Actinomycetes</taxon>
        <taxon>Propionibacteriales</taxon>
        <taxon>Nocardioidaceae</taxon>
        <taxon>Nocardioides</taxon>
    </lineage>
</organism>
<dbReference type="RefSeq" id="WP_179729430.1">
    <property type="nucleotide sequence ID" value="NZ_BAABEF010000001.1"/>
</dbReference>
<dbReference type="Pfam" id="PF14907">
    <property type="entry name" value="NTP_transf_5"/>
    <property type="match status" value="1"/>
</dbReference>
<name>A0A852RS75_9ACTN</name>
<dbReference type="AlphaFoldDB" id="A0A852RS75"/>
<reference evidence="1 2" key="1">
    <citation type="submission" date="2020-07" db="EMBL/GenBank/DDBJ databases">
        <title>Sequencing the genomes of 1000 actinobacteria strains.</title>
        <authorList>
            <person name="Klenk H.-P."/>
        </authorList>
    </citation>
    <scope>NUCLEOTIDE SEQUENCE [LARGE SCALE GENOMIC DNA]</scope>
    <source>
        <strain evidence="1 2">DSM 19082</strain>
    </source>
</reference>
<proteinExistence type="predicted"/>
<sequence>MTAAALDLLCRLVSSALAAEEGRTIAPVPLGEVPARDLLDAVRRHRVPELLASRAGELGLPADVVRVLDAMVAGSRQRHLVHTLETVRAWRLLDAAGIEAAVFKGIPLSVLTTGRPDARGAGDVDLLVRPEAAAAAHRLLTTTGWALHEQGRIEPGMWAWRHVLRWGHTLTYLGAGADVDLHWRLDAMPGAQPDTDALLARRTTVEVGGTRVPTLAPADAFRHLAGHREGWIWLRTLVDLRRLARDPAVFGQELPVPALTSLAAARATVGLPDAVPGRVLAALDRIPDATLARARAHHELPVAIFGGAGTGREVRNGMASVRRPRDLQQLAVTLVLPPHAALPIRSATAWGGVPRAVALRTRRLVSRR</sequence>
<dbReference type="Proteomes" id="UP000582231">
    <property type="component" value="Unassembled WGS sequence"/>
</dbReference>
<gene>
    <name evidence="1" type="ORF">BJ958_004924</name>
</gene>
<dbReference type="InterPro" id="IPR039498">
    <property type="entry name" value="NTP_transf_5"/>
</dbReference>
<comment type="caution">
    <text evidence="1">The sequence shown here is derived from an EMBL/GenBank/DDBJ whole genome shotgun (WGS) entry which is preliminary data.</text>
</comment>
<accession>A0A852RS75</accession>
<protein>
    <recommendedName>
        <fullName evidence="3">Nucleotidyltransferase family protein</fullName>
    </recommendedName>
</protein>
<evidence type="ECO:0000313" key="1">
    <source>
        <dbReference type="EMBL" id="NYD33378.1"/>
    </source>
</evidence>
<keyword evidence="2" id="KW-1185">Reference proteome</keyword>
<dbReference type="Gene3D" id="3.30.460.40">
    <property type="match status" value="1"/>
</dbReference>
<dbReference type="EMBL" id="JACCBF010000001">
    <property type="protein sequence ID" value="NYD33378.1"/>
    <property type="molecule type" value="Genomic_DNA"/>
</dbReference>
<evidence type="ECO:0008006" key="3">
    <source>
        <dbReference type="Google" id="ProtNLM"/>
    </source>
</evidence>